<sequence>MLVVLSLLGYNACLAARDLLETPPSSPVHHPFCVNTQITDAALNNTNNSKEDPFSVLVPLNDPLDVDCYLPKSL</sequence>
<feature type="chain" id="PRO_5012135863" evidence="1">
    <location>
        <begin position="16"/>
        <end position="74"/>
    </location>
</feature>
<reference evidence="3" key="1">
    <citation type="journal article" date="2013" name="Science">
        <title>The Amborella genome and the evolution of flowering plants.</title>
        <authorList>
            <consortium name="Amborella Genome Project"/>
        </authorList>
    </citation>
    <scope>NUCLEOTIDE SEQUENCE [LARGE SCALE GENOMIC DNA]</scope>
</reference>
<proteinExistence type="predicted"/>
<dbReference type="HOGENOM" id="CLU_2691076_0_0_1"/>
<name>W1P5L9_AMBTC</name>
<gene>
    <name evidence="2" type="ORF">AMTR_s00045p00227860</name>
</gene>
<dbReference type="AlphaFoldDB" id="W1P5L9"/>
<keyword evidence="3" id="KW-1185">Reference proteome</keyword>
<dbReference type="Gramene" id="ERN02250">
    <property type="protein sequence ID" value="ERN02250"/>
    <property type="gene ID" value="AMTR_s00045p00227860"/>
</dbReference>
<evidence type="ECO:0000256" key="1">
    <source>
        <dbReference type="SAM" id="SignalP"/>
    </source>
</evidence>
<organism evidence="2 3">
    <name type="scientific">Amborella trichopoda</name>
    <dbReference type="NCBI Taxonomy" id="13333"/>
    <lineage>
        <taxon>Eukaryota</taxon>
        <taxon>Viridiplantae</taxon>
        <taxon>Streptophyta</taxon>
        <taxon>Embryophyta</taxon>
        <taxon>Tracheophyta</taxon>
        <taxon>Spermatophyta</taxon>
        <taxon>Magnoliopsida</taxon>
        <taxon>Amborellales</taxon>
        <taxon>Amborellaceae</taxon>
        <taxon>Amborella</taxon>
    </lineage>
</organism>
<keyword evidence="1" id="KW-0732">Signal</keyword>
<evidence type="ECO:0000313" key="2">
    <source>
        <dbReference type="EMBL" id="ERN02250.1"/>
    </source>
</evidence>
<accession>W1P5L9</accession>
<dbReference type="Proteomes" id="UP000017836">
    <property type="component" value="Unassembled WGS sequence"/>
</dbReference>
<feature type="signal peptide" evidence="1">
    <location>
        <begin position="1"/>
        <end position="15"/>
    </location>
</feature>
<dbReference type="EMBL" id="KI394661">
    <property type="protein sequence ID" value="ERN02250.1"/>
    <property type="molecule type" value="Genomic_DNA"/>
</dbReference>
<protein>
    <submittedName>
        <fullName evidence="2">Uncharacterized protein</fullName>
    </submittedName>
</protein>
<evidence type="ECO:0000313" key="3">
    <source>
        <dbReference type="Proteomes" id="UP000017836"/>
    </source>
</evidence>